<organism evidence="2">
    <name type="scientific">Magallana gigas</name>
    <name type="common">Pacific oyster</name>
    <name type="synonym">Crassostrea gigas</name>
    <dbReference type="NCBI Taxonomy" id="29159"/>
    <lineage>
        <taxon>Eukaryota</taxon>
        <taxon>Metazoa</taxon>
        <taxon>Spiralia</taxon>
        <taxon>Lophotrochozoa</taxon>
        <taxon>Mollusca</taxon>
        <taxon>Bivalvia</taxon>
        <taxon>Autobranchia</taxon>
        <taxon>Pteriomorphia</taxon>
        <taxon>Ostreida</taxon>
        <taxon>Ostreoidea</taxon>
        <taxon>Ostreidae</taxon>
        <taxon>Magallana</taxon>
    </lineage>
</organism>
<feature type="compositionally biased region" description="Basic and acidic residues" evidence="1">
    <location>
        <begin position="25"/>
        <end position="34"/>
    </location>
</feature>
<feature type="compositionally biased region" description="Basic and acidic residues" evidence="1">
    <location>
        <begin position="126"/>
        <end position="172"/>
    </location>
</feature>
<dbReference type="InParanoid" id="K1PGG7"/>
<feature type="region of interest" description="Disordered" evidence="1">
    <location>
        <begin position="208"/>
        <end position="318"/>
    </location>
</feature>
<feature type="region of interest" description="Disordered" evidence="1">
    <location>
        <begin position="114"/>
        <end position="176"/>
    </location>
</feature>
<dbReference type="HOGENOM" id="CLU_930515_0_0_1"/>
<feature type="region of interest" description="Disordered" evidence="1">
    <location>
        <begin position="25"/>
        <end position="55"/>
    </location>
</feature>
<dbReference type="EMBL" id="JH816227">
    <property type="protein sequence ID" value="EKC23007.1"/>
    <property type="molecule type" value="Genomic_DNA"/>
</dbReference>
<name>K1PGG7_MAGGI</name>
<feature type="compositionally biased region" description="Basic and acidic residues" evidence="1">
    <location>
        <begin position="216"/>
        <end position="244"/>
    </location>
</feature>
<sequence>MSTSPLSQRWCLPENQQVKQDVVKSHAEYERPPDEIPLSVTPKQSEEAEQDETMEAKTEIQLEAIKSEGGIWAEEIELNWSQVAVRDELLTLRNFLKQGMDFSVVEEMVLCYQNDDPSNPSSPTGKGKEGKDKKDAKKSDKKDEKGKGGKDDKKDDKKGGKKKKEPEVELKRMPPTYTTLATWHIPLVDFLEGEYEFRSVFTQGGVEVASTIKSLDIGKKDKDKKKPGSSKPKKDEKGGKDGGRKMSAAGQKKDDKKGDKGKGGKAAAPAPEEEEDQGPPPPLEVQVAVRLHHWKTAMDSLKEEEEKNKAMAEEQQQG</sequence>
<proteinExistence type="predicted"/>
<reference evidence="2" key="1">
    <citation type="journal article" date="2012" name="Nature">
        <title>The oyster genome reveals stress adaptation and complexity of shell formation.</title>
        <authorList>
            <person name="Zhang G."/>
            <person name="Fang X."/>
            <person name="Guo X."/>
            <person name="Li L."/>
            <person name="Luo R."/>
            <person name="Xu F."/>
            <person name="Yang P."/>
            <person name="Zhang L."/>
            <person name="Wang X."/>
            <person name="Qi H."/>
            <person name="Xiong Z."/>
            <person name="Que H."/>
            <person name="Xie Y."/>
            <person name="Holland P.W."/>
            <person name="Paps J."/>
            <person name="Zhu Y."/>
            <person name="Wu F."/>
            <person name="Chen Y."/>
            <person name="Wang J."/>
            <person name="Peng C."/>
            <person name="Meng J."/>
            <person name="Yang L."/>
            <person name="Liu J."/>
            <person name="Wen B."/>
            <person name="Zhang N."/>
            <person name="Huang Z."/>
            <person name="Zhu Q."/>
            <person name="Feng Y."/>
            <person name="Mount A."/>
            <person name="Hedgecock D."/>
            <person name="Xu Z."/>
            <person name="Liu Y."/>
            <person name="Domazet-Loso T."/>
            <person name="Du Y."/>
            <person name="Sun X."/>
            <person name="Zhang S."/>
            <person name="Liu B."/>
            <person name="Cheng P."/>
            <person name="Jiang X."/>
            <person name="Li J."/>
            <person name="Fan D."/>
            <person name="Wang W."/>
            <person name="Fu W."/>
            <person name="Wang T."/>
            <person name="Wang B."/>
            <person name="Zhang J."/>
            <person name="Peng Z."/>
            <person name="Li Y."/>
            <person name="Li N."/>
            <person name="Wang J."/>
            <person name="Chen M."/>
            <person name="He Y."/>
            <person name="Tan F."/>
            <person name="Song X."/>
            <person name="Zheng Q."/>
            <person name="Huang R."/>
            <person name="Yang H."/>
            <person name="Du X."/>
            <person name="Chen L."/>
            <person name="Yang M."/>
            <person name="Gaffney P.M."/>
            <person name="Wang S."/>
            <person name="Luo L."/>
            <person name="She Z."/>
            <person name="Ming Y."/>
            <person name="Huang W."/>
            <person name="Zhang S."/>
            <person name="Huang B."/>
            <person name="Zhang Y."/>
            <person name="Qu T."/>
            <person name="Ni P."/>
            <person name="Miao G."/>
            <person name="Wang J."/>
            <person name="Wang Q."/>
            <person name="Steinberg C.E."/>
            <person name="Wang H."/>
            <person name="Li N."/>
            <person name="Qian L."/>
            <person name="Zhang G."/>
            <person name="Li Y."/>
            <person name="Yang H."/>
            <person name="Liu X."/>
            <person name="Wang J."/>
            <person name="Yin Y."/>
            <person name="Wang J."/>
        </authorList>
    </citation>
    <scope>NUCLEOTIDE SEQUENCE [LARGE SCALE GENOMIC DNA]</scope>
    <source>
        <strain evidence="2">05x7-T-G4-1.051#20</strain>
    </source>
</reference>
<evidence type="ECO:0000256" key="1">
    <source>
        <dbReference type="SAM" id="MobiDB-lite"/>
    </source>
</evidence>
<evidence type="ECO:0000313" key="2">
    <source>
        <dbReference type="EMBL" id="EKC23007.1"/>
    </source>
</evidence>
<gene>
    <name evidence="2" type="ORF">CGI_10000951</name>
</gene>
<feature type="compositionally biased region" description="Basic and acidic residues" evidence="1">
    <location>
        <begin position="300"/>
        <end position="312"/>
    </location>
</feature>
<dbReference type="AlphaFoldDB" id="K1PGG7"/>
<feature type="compositionally biased region" description="Polar residues" evidence="1">
    <location>
        <begin position="115"/>
        <end position="124"/>
    </location>
</feature>
<protein>
    <submittedName>
        <fullName evidence="2">Uncharacterized protein</fullName>
    </submittedName>
</protein>
<feature type="compositionally biased region" description="Basic and acidic residues" evidence="1">
    <location>
        <begin position="251"/>
        <end position="262"/>
    </location>
</feature>
<accession>K1PGG7</accession>